<evidence type="ECO:0000313" key="6">
    <source>
        <dbReference type="EMBL" id="CAF3819735.1"/>
    </source>
</evidence>
<evidence type="ECO:0000256" key="1">
    <source>
        <dbReference type="SAM" id="Phobius"/>
    </source>
</evidence>
<dbReference type="Pfam" id="PF04389">
    <property type="entry name" value="Peptidase_M28"/>
    <property type="match status" value="1"/>
</dbReference>
<comment type="caution">
    <text evidence="4">The sequence shown here is derived from an EMBL/GenBank/DDBJ whole genome shotgun (WGS) entry which is preliminary data.</text>
</comment>
<gene>
    <name evidence="4" type="ORF">GPM918_LOCUS16237</name>
    <name evidence="3" type="ORF">OVA965_LOCUS8237</name>
    <name evidence="6" type="ORF">SRO942_LOCUS16237</name>
    <name evidence="5" type="ORF">TMI583_LOCUS8233</name>
</gene>
<dbReference type="EMBL" id="CAJOBA010002747">
    <property type="protein sequence ID" value="CAF3657904.1"/>
    <property type="molecule type" value="Genomic_DNA"/>
</dbReference>
<dbReference type="EMBL" id="CAJOBC010004228">
    <property type="protein sequence ID" value="CAF3819735.1"/>
    <property type="molecule type" value="Genomic_DNA"/>
</dbReference>
<name>A0A814KIV8_9BILA</name>
<dbReference type="GO" id="GO:0004180">
    <property type="term" value="F:carboxypeptidase activity"/>
    <property type="evidence" value="ECO:0007669"/>
    <property type="project" value="TreeGrafter"/>
</dbReference>
<dbReference type="PANTHER" id="PTHR10404:SF77">
    <property type="entry name" value="GLUTAMATE CARBOXYPEPTIDASE 2 HOMOLOG"/>
    <property type="match status" value="1"/>
</dbReference>
<reference evidence="4" key="1">
    <citation type="submission" date="2021-02" db="EMBL/GenBank/DDBJ databases">
        <authorList>
            <person name="Nowell W R."/>
        </authorList>
    </citation>
    <scope>NUCLEOTIDE SEQUENCE</scope>
</reference>
<dbReference type="Gene3D" id="3.50.30.30">
    <property type="match status" value="2"/>
</dbReference>
<evidence type="ECO:0000313" key="7">
    <source>
        <dbReference type="Proteomes" id="UP000663829"/>
    </source>
</evidence>
<dbReference type="SUPFAM" id="SSF53187">
    <property type="entry name" value="Zn-dependent exopeptidases"/>
    <property type="match status" value="1"/>
</dbReference>
<keyword evidence="1" id="KW-0812">Transmembrane</keyword>
<feature type="domain" description="Peptidase M28" evidence="2">
    <location>
        <begin position="240"/>
        <end position="309"/>
    </location>
</feature>
<evidence type="ECO:0000259" key="2">
    <source>
        <dbReference type="Pfam" id="PF04389"/>
    </source>
</evidence>
<evidence type="ECO:0000313" key="5">
    <source>
        <dbReference type="EMBL" id="CAF3657904.1"/>
    </source>
</evidence>
<dbReference type="InterPro" id="IPR046450">
    <property type="entry name" value="PA_dom_sf"/>
</dbReference>
<accession>A0A814KIV8</accession>
<keyword evidence="1" id="KW-0472">Membrane</keyword>
<sequence>MLFHKVFRGPLPLVITTVCIIFFGIGIIIGHFAILQSSTKVINSQNEWKTKANDESLEKDYFVNFVEKFLRSVDRNKIRQNLEYYSQRTHLAGTDDDYKEALYISQKWRDDGLSVTIHPYQGLLSYPHQTQPNIVSIFNGNGDIIYRTNGSELTYSQDEHLPVKQIVKPFLAFTPNGTVQFAEQHGAIGVILFSDPVDFAPLGTTDERVYPNSFYMPDMGIQRGSAYLGSGDILTQNYPATDRYVIVGNHFDSWTFGSIDDGSGMAISFELVRIFGIWLKAGWRPKRSIVFCAFGAEEYSTIGSMEWVQVAKSSF</sequence>
<dbReference type="Proteomes" id="UP000663829">
    <property type="component" value="Unassembled WGS sequence"/>
</dbReference>
<organism evidence="4 7">
    <name type="scientific">Didymodactylos carnosus</name>
    <dbReference type="NCBI Taxonomy" id="1234261"/>
    <lineage>
        <taxon>Eukaryota</taxon>
        <taxon>Metazoa</taxon>
        <taxon>Spiralia</taxon>
        <taxon>Gnathifera</taxon>
        <taxon>Rotifera</taxon>
        <taxon>Eurotatoria</taxon>
        <taxon>Bdelloidea</taxon>
        <taxon>Philodinida</taxon>
        <taxon>Philodinidae</taxon>
        <taxon>Didymodactylos</taxon>
    </lineage>
</organism>
<dbReference type="PANTHER" id="PTHR10404">
    <property type="entry name" value="N-ACETYLATED-ALPHA-LINKED ACIDIC DIPEPTIDASE"/>
    <property type="match status" value="1"/>
</dbReference>
<dbReference type="Gene3D" id="3.40.630.10">
    <property type="entry name" value="Zn peptidases"/>
    <property type="match status" value="2"/>
</dbReference>
<proteinExistence type="predicted"/>
<dbReference type="OrthoDB" id="5841748at2759"/>
<dbReference type="EMBL" id="CAJNOK010002746">
    <property type="protein sequence ID" value="CAF0873140.1"/>
    <property type="molecule type" value="Genomic_DNA"/>
</dbReference>
<protein>
    <recommendedName>
        <fullName evidence="2">Peptidase M28 domain-containing protein</fullName>
    </recommendedName>
</protein>
<feature type="transmembrane region" description="Helical" evidence="1">
    <location>
        <begin position="12"/>
        <end position="34"/>
    </location>
</feature>
<dbReference type="InterPro" id="IPR039373">
    <property type="entry name" value="Peptidase_M28B"/>
</dbReference>
<dbReference type="AlphaFoldDB" id="A0A814KIV8"/>
<keyword evidence="7" id="KW-1185">Reference proteome</keyword>
<dbReference type="Proteomes" id="UP000682733">
    <property type="component" value="Unassembled WGS sequence"/>
</dbReference>
<evidence type="ECO:0000313" key="3">
    <source>
        <dbReference type="EMBL" id="CAF0873140.1"/>
    </source>
</evidence>
<dbReference type="InterPro" id="IPR007484">
    <property type="entry name" value="Peptidase_M28"/>
</dbReference>
<dbReference type="SUPFAM" id="SSF52025">
    <property type="entry name" value="PA domain"/>
    <property type="match status" value="1"/>
</dbReference>
<evidence type="ECO:0000313" key="4">
    <source>
        <dbReference type="EMBL" id="CAF1050100.1"/>
    </source>
</evidence>
<keyword evidence="1" id="KW-1133">Transmembrane helix</keyword>
<dbReference type="Proteomes" id="UP000681722">
    <property type="component" value="Unassembled WGS sequence"/>
</dbReference>
<dbReference type="Proteomes" id="UP000677228">
    <property type="component" value="Unassembled WGS sequence"/>
</dbReference>
<dbReference type="EMBL" id="CAJNOQ010004228">
    <property type="protein sequence ID" value="CAF1050100.1"/>
    <property type="molecule type" value="Genomic_DNA"/>
</dbReference>